<proteinExistence type="predicted"/>
<dbReference type="STRING" id="1796497.GCE9029_00235"/>
<evidence type="ECO:0000313" key="5">
    <source>
        <dbReference type="EMBL" id="CZF77484.1"/>
    </source>
</evidence>
<keyword evidence="2" id="KW-0442">Lipid degradation</keyword>
<evidence type="ECO:0000256" key="3">
    <source>
        <dbReference type="ARBA" id="ARBA00023098"/>
    </source>
</evidence>
<keyword evidence="4" id="KW-0812">Transmembrane</keyword>
<evidence type="ECO:0000256" key="2">
    <source>
        <dbReference type="ARBA" id="ARBA00022963"/>
    </source>
</evidence>
<dbReference type="PANTHER" id="PTHR10272">
    <property type="entry name" value="PLATELET-ACTIVATING FACTOR ACETYLHYDROLASE"/>
    <property type="match status" value="1"/>
</dbReference>
<dbReference type="RefSeq" id="WP_062660674.1">
    <property type="nucleotide sequence ID" value="NZ_FIZX01000001.1"/>
</dbReference>
<dbReference type="InterPro" id="IPR029058">
    <property type="entry name" value="AB_hydrolase_fold"/>
</dbReference>
<keyword evidence="4" id="KW-1133">Transmembrane helix</keyword>
<dbReference type="Proteomes" id="UP000071641">
    <property type="component" value="Unassembled WGS sequence"/>
</dbReference>
<dbReference type="SUPFAM" id="SSF53474">
    <property type="entry name" value="alpha/beta-Hydrolases"/>
    <property type="match status" value="1"/>
</dbReference>
<accession>A0A128ETM1</accession>
<feature type="transmembrane region" description="Helical" evidence="4">
    <location>
        <begin position="6"/>
        <end position="25"/>
    </location>
</feature>
<dbReference type="OrthoDB" id="192696at2"/>
<keyword evidence="6" id="KW-1185">Reference proteome</keyword>
<dbReference type="Pfam" id="PF03403">
    <property type="entry name" value="PAF-AH_p_II"/>
    <property type="match status" value="1"/>
</dbReference>
<dbReference type="GO" id="GO:0003847">
    <property type="term" value="F:1-alkyl-2-acetylglycerophosphocholine esterase activity"/>
    <property type="evidence" value="ECO:0007669"/>
    <property type="project" value="TreeGrafter"/>
</dbReference>
<gene>
    <name evidence="5" type="ORF">GCE9029_00235</name>
</gene>
<evidence type="ECO:0000313" key="6">
    <source>
        <dbReference type="Proteomes" id="UP000071641"/>
    </source>
</evidence>
<dbReference type="GO" id="GO:0016042">
    <property type="term" value="P:lipid catabolic process"/>
    <property type="evidence" value="ECO:0007669"/>
    <property type="project" value="UniProtKB-KW"/>
</dbReference>
<dbReference type="PANTHER" id="PTHR10272:SF0">
    <property type="entry name" value="PLATELET-ACTIVATING FACTOR ACETYLHYDROLASE"/>
    <property type="match status" value="1"/>
</dbReference>
<keyword evidence="1 5" id="KW-0378">Hydrolase</keyword>
<organism evidence="5 6">
    <name type="scientific">Grimontia celer</name>
    <dbReference type="NCBI Taxonomy" id="1796497"/>
    <lineage>
        <taxon>Bacteria</taxon>
        <taxon>Pseudomonadati</taxon>
        <taxon>Pseudomonadota</taxon>
        <taxon>Gammaproteobacteria</taxon>
        <taxon>Vibrionales</taxon>
        <taxon>Vibrionaceae</taxon>
        <taxon>Grimontia</taxon>
    </lineage>
</organism>
<protein>
    <submittedName>
        <fullName evidence="5">Alpha/beta hydrolase family protein</fullName>
    </submittedName>
</protein>
<keyword evidence="4" id="KW-0472">Membrane</keyword>
<dbReference type="EMBL" id="FIZX01000001">
    <property type="protein sequence ID" value="CZF77484.1"/>
    <property type="molecule type" value="Genomic_DNA"/>
</dbReference>
<dbReference type="Gene3D" id="3.40.50.1820">
    <property type="entry name" value="alpha/beta hydrolase"/>
    <property type="match status" value="1"/>
</dbReference>
<evidence type="ECO:0000256" key="4">
    <source>
        <dbReference type="SAM" id="Phobius"/>
    </source>
</evidence>
<reference evidence="6" key="1">
    <citation type="submission" date="2016-02" db="EMBL/GenBank/DDBJ databases">
        <authorList>
            <person name="Rodrigo-Torres Lidia"/>
            <person name="Arahal R.David."/>
        </authorList>
    </citation>
    <scope>NUCLEOTIDE SEQUENCE [LARGE SCALE GENOMIC DNA]</scope>
    <source>
        <strain evidence="6">CECT 9029</strain>
    </source>
</reference>
<dbReference type="AlphaFoldDB" id="A0A128ETM1"/>
<evidence type="ECO:0000256" key="1">
    <source>
        <dbReference type="ARBA" id="ARBA00022801"/>
    </source>
</evidence>
<keyword evidence="3" id="KW-0443">Lipid metabolism</keyword>
<name>A0A128ETM1_9GAMM</name>
<sequence>MKFLKYIGLGFLSLVVVLAVAFFILPPPEKPSPSGEHAVGVTEFEVTEGERWVLVTAWYPAVLSEGESLPYMEAYLAEAIGEQQGLPPALLEDPRPSHAVINAAALPGDHPILLFNHGFGSHAYQNLTQMEELASHGYIVLSISHPGHSLVTRRMSGELIHQDNPLDMDNIAILTGAMDKASVDMRESESFHDWAKAASALEQGQFVEMPSFVIEWAANNIAVLNAQGRLDTGVIETPLKGHFGTDAIGVFGHSFGGSVAAHLAYNDARVKAAMSLDSYIYAASLSESLNTPLCVAYGDLATAPSNESMAWVNQTLLEEHAPKGSCEALFTGATHMNFSDLNHLPGVSFMGLTGTIDSSLMHNASNQLLLGYFGQHLTGKRTLGDIKGVDLVLY</sequence>